<dbReference type="OrthoDB" id="636724at2"/>
<organism evidence="2 3">
    <name type="scientific">Rhodopseudomonas palustris</name>
    <dbReference type="NCBI Taxonomy" id="1076"/>
    <lineage>
        <taxon>Bacteria</taxon>
        <taxon>Pseudomonadati</taxon>
        <taxon>Pseudomonadota</taxon>
        <taxon>Alphaproteobacteria</taxon>
        <taxon>Hyphomicrobiales</taxon>
        <taxon>Nitrobacteraceae</taxon>
        <taxon>Rhodopseudomonas</taxon>
    </lineage>
</organism>
<dbReference type="AlphaFoldDB" id="A0A323UMT6"/>
<dbReference type="InterPro" id="IPR032623">
    <property type="entry name" value="FecR_N"/>
</dbReference>
<accession>A0A323UMT6</accession>
<dbReference type="Pfam" id="PF16220">
    <property type="entry name" value="DUF4880"/>
    <property type="match status" value="1"/>
</dbReference>
<dbReference type="EMBL" id="QKQS01000006">
    <property type="protein sequence ID" value="PZA13607.1"/>
    <property type="molecule type" value="Genomic_DNA"/>
</dbReference>
<feature type="domain" description="FecR N-terminal" evidence="1">
    <location>
        <begin position="16"/>
        <end position="57"/>
    </location>
</feature>
<evidence type="ECO:0000259" key="1">
    <source>
        <dbReference type="Pfam" id="PF16220"/>
    </source>
</evidence>
<evidence type="ECO:0000313" key="3">
    <source>
        <dbReference type="Proteomes" id="UP000248134"/>
    </source>
</evidence>
<evidence type="ECO:0000313" key="2">
    <source>
        <dbReference type="EMBL" id="PZA13607.1"/>
    </source>
</evidence>
<gene>
    <name evidence="2" type="ORF">DNX69_04430</name>
</gene>
<dbReference type="Proteomes" id="UP000248134">
    <property type="component" value="Unassembled WGS sequence"/>
</dbReference>
<name>A0A323UMT6_RHOPL</name>
<sequence length="97" mass="10943">MPRPITTAGFLDPSIREALGWILRLTSGDATQGDSDRLAVWRASSPERERAYREAVRCWRALAPALRDDYRIQCEIDSRCADETEARAECCPSDSKL</sequence>
<reference evidence="2 3" key="1">
    <citation type="submission" date="2018-06" db="EMBL/GenBank/DDBJ databases">
        <title>Draft Whole-Genome Sequence of the purple photosynthetic bacterium Rhodospeudomonas palustris XCP.</title>
        <authorList>
            <person name="Rayyan A."/>
            <person name="Meyer T.E."/>
            <person name="Kyndt J.A."/>
        </authorList>
    </citation>
    <scope>NUCLEOTIDE SEQUENCE [LARGE SCALE GENOMIC DNA]</scope>
    <source>
        <strain evidence="2 3">XCP</strain>
    </source>
</reference>
<dbReference type="RefSeq" id="WP_110784769.1">
    <property type="nucleotide sequence ID" value="NZ_QKQS01000006.1"/>
</dbReference>
<comment type="caution">
    <text evidence="2">The sequence shown here is derived from an EMBL/GenBank/DDBJ whole genome shotgun (WGS) entry which is preliminary data.</text>
</comment>
<protein>
    <recommendedName>
        <fullName evidence="1">FecR N-terminal domain-containing protein</fullName>
    </recommendedName>
</protein>
<proteinExistence type="predicted"/>